<evidence type="ECO:0000313" key="2">
    <source>
        <dbReference type="EMBL" id="MQN79006.1"/>
    </source>
</evidence>
<reference evidence="3" key="1">
    <citation type="submission" date="2019-09" db="EMBL/GenBank/DDBJ databases">
        <title>Distinct polysaccharide growth profiles of human intestinal Prevotella copri isolates.</title>
        <authorList>
            <person name="Fehlner-Peach H."/>
            <person name="Magnabosco C."/>
            <person name="Raghavan V."/>
            <person name="Scher J.U."/>
            <person name="Tett A."/>
            <person name="Cox L.M."/>
            <person name="Gottsegen C."/>
            <person name="Watters A."/>
            <person name="Wiltshire- Gordon J.D."/>
            <person name="Segata N."/>
            <person name="Bonneau R."/>
            <person name="Littman D.R."/>
        </authorList>
    </citation>
    <scope>NUCLEOTIDE SEQUENCE [LARGE SCALE GENOMIC DNA]</scope>
    <source>
        <strain evidence="3">BU41712</strain>
    </source>
</reference>
<keyword evidence="1" id="KW-1133">Transmembrane helix</keyword>
<proteinExistence type="predicted"/>
<gene>
    <name evidence="2" type="ORF">F7D71_14310</name>
</gene>
<evidence type="ECO:0000256" key="1">
    <source>
        <dbReference type="SAM" id="Phobius"/>
    </source>
</evidence>
<name>A0AA90UUT5_9BACT</name>
<organism evidence="2 3">
    <name type="scientific">Segatella copri</name>
    <dbReference type="NCBI Taxonomy" id="165179"/>
    <lineage>
        <taxon>Bacteria</taxon>
        <taxon>Pseudomonadati</taxon>
        <taxon>Bacteroidota</taxon>
        <taxon>Bacteroidia</taxon>
        <taxon>Bacteroidales</taxon>
        <taxon>Prevotellaceae</taxon>
        <taxon>Segatella</taxon>
    </lineage>
</organism>
<feature type="transmembrane region" description="Helical" evidence="1">
    <location>
        <begin position="12"/>
        <end position="28"/>
    </location>
</feature>
<dbReference type="AlphaFoldDB" id="A0AA90UUT5"/>
<sequence>MMILHEKREESFGFLLFSHFIVVILHLHCKTVASQLQIMNLKDMKLIVGIYLGNIGKTDAVGKNENIMIYAPSDKGA</sequence>
<dbReference type="RefSeq" id="WP_153093664.1">
    <property type="nucleotide sequence ID" value="NZ_VZBX01000018.1"/>
</dbReference>
<protein>
    <submittedName>
        <fullName evidence="2">Uncharacterized protein</fullName>
    </submittedName>
</protein>
<keyword evidence="1" id="KW-0812">Transmembrane</keyword>
<accession>A0AA90UUT5</accession>
<dbReference type="Proteomes" id="UP000423156">
    <property type="component" value="Unassembled WGS sequence"/>
</dbReference>
<dbReference type="EMBL" id="VZBZ01000163">
    <property type="protein sequence ID" value="MQN79006.1"/>
    <property type="molecule type" value="Genomic_DNA"/>
</dbReference>
<keyword evidence="1" id="KW-0472">Membrane</keyword>
<evidence type="ECO:0000313" key="3">
    <source>
        <dbReference type="Proteomes" id="UP000423156"/>
    </source>
</evidence>
<comment type="caution">
    <text evidence="2">The sequence shown here is derived from an EMBL/GenBank/DDBJ whole genome shotgun (WGS) entry which is preliminary data.</text>
</comment>